<reference evidence="1 2" key="1">
    <citation type="submission" date="2016-10" db="EMBL/GenBank/DDBJ databases">
        <title>Genome sequence of the basidiomycete white-rot fungus Trametes pubescens.</title>
        <authorList>
            <person name="Makela M.R."/>
            <person name="Granchi Z."/>
            <person name="Peng M."/>
            <person name="De Vries R.P."/>
            <person name="Grigoriev I."/>
            <person name="Riley R."/>
            <person name="Hilden K."/>
        </authorList>
    </citation>
    <scope>NUCLEOTIDE SEQUENCE [LARGE SCALE GENOMIC DNA]</scope>
    <source>
        <strain evidence="1 2">FBCC735</strain>
    </source>
</reference>
<protein>
    <submittedName>
        <fullName evidence="1">Uncharacterized protein</fullName>
    </submittedName>
</protein>
<comment type="caution">
    <text evidence="1">The sequence shown here is derived from an EMBL/GenBank/DDBJ whole genome shotgun (WGS) entry which is preliminary data.</text>
</comment>
<dbReference type="Proteomes" id="UP000184267">
    <property type="component" value="Unassembled WGS sequence"/>
</dbReference>
<keyword evidence="2" id="KW-1185">Reference proteome</keyword>
<sequence length="443" mass="47469">MNFSLTVTVNSADIAPLKAAGFKLCLAKKVNGTFNVIWQGGNFLYRNVFTWGSKYQVFGSDSLYINGTLVQALTEAAPIQFGQIATLDANGSMHAGGGTPNASGTFHVNNQYGAINIGVNAALNGVYAPIYVSPKPFVSGSVDLTPEEEILVWFDTTHVTGTMIAESISNSINVDFSQVASRSVTYASVGGRGVWSLDNQLALSRTYDVRTNRFTIEKPTPALLAKMASILAAPQVPGPEVRRIKATAWFGPGGVDAFADYLRDARPDWDVTSAGEAVEVLLVPADDDSRTRVEDAIRSCEASFLDVYRGFRGEPYTKLTFEIINEEGNEDTEPSSNVATAFDVSTDRAVFRFSNIPNAQSFATKTAASSGAGVTLVGALKGVAVIVTALFDNPTADPVADRAKVKASLDQRVAVWNKEDASHSLIYTGPLIWKGTTLTEYSE</sequence>
<dbReference type="EMBL" id="MNAD01001491">
    <property type="protein sequence ID" value="OJT05063.1"/>
    <property type="molecule type" value="Genomic_DNA"/>
</dbReference>
<proteinExistence type="predicted"/>
<gene>
    <name evidence="1" type="ORF">TRAPUB_4128</name>
</gene>
<evidence type="ECO:0000313" key="1">
    <source>
        <dbReference type="EMBL" id="OJT05063.1"/>
    </source>
</evidence>
<accession>A0A1M2VC03</accession>
<evidence type="ECO:0000313" key="2">
    <source>
        <dbReference type="Proteomes" id="UP000184267"/>
    </source>
</evidence>
<dbReference type="AlphaFoldDB" id="A0A1M2VC03"/>
<dbReference type="OrthoDB" id="2987506at2759"/>
<organism evidence="1 2">
    <name type="scientific">Trametes pubescens</name>
    <name type="common">White-rot fungus</name>
    <dbReference type="NCBI Taxonomy" id="154538"/>
    <lineage>
        <taxon>Eukaryota</taxon>
        <taxon>Fungi</taxon>
        <taxon>Dikarya</taxon>
        <taxon>Basidiomycota</taxon>
        <taxon>Agaricomycotina</taxon>
        <taxon>Agaricomycetes</taxon>
        <taxon>Polyporales</taxon>
        <taxon>Polyporaceae</taxon>
        <taxon>Trametes</taxon>
    </lineage>
</organism>
<name>A0A1M2VC03_TRAPU</name>
<dbReference type="OMA" id="FKLCLAK"/>